<dbReference type="Pfam" id="PF00892">
    <property type="entry name" value="EamA"/>
    <property type="match status" value="1"/>
</dbReference>
<keyword evidence="3" id="KW-0813">Transport</keyword>
<evidence type="ECO:0000256" key="3">
    <source>
        <dbReference type="ARBA" id="ARBA00022448"/>
    </source>
</evidence>
<feature type="compositionally biased region" description="Low complexity" evidence="8">
    <location>
        <begin position="315"/>
        <end position="328"/>
    </location>
</feature>
<feature type="region of interest" description="Disordered" evidence="8">
    <location>
        <begin position="292"/>
        <end position="339"/>
    </location>
</feature>
<comment type="subcellular location">
    <subcellularLocation>
        <location evidence="1">Cell membrane</location>
        <topology evidence="1">Multi-pass membrane protein</topology>
    </subcellularLocation>
</comment>
<protein>
    <submittedName>
        <fullName evidence="11">Chloramphenicol-sensitive protein RarD</fullName>
    </submittedName>
</protein>
<feature type="transmembrane region" description="Helical" evidence="9">
    <location>
        <begin position="177"/>
        <end position="199"/>
    </location>
</feature>
<feature type="transmembrane region" description="Helical" evidence="9">
    <location>
        <begin position="70"/>
        <end position="92"/>
    </location>
</feature>
<evidence type="ECO:0000313" key="11">
    <source>
        <dbReference type="EMBL" id="MBB6175074.1"/>
    </source>
</evidence>
<dbReference type="AlphaFoldDB" id="A0A7W9YMV0"/>
<dbReference type="InterPro" id="IPR000620">
    <property type="entry name" value="EamA_dom"/>
</dbReference>
<dbReference type="Proteomes" id="UP000546642">
    <property type="component" value="Unassembled WGS sequence"/>
</dbReference>
<name>A0A7W9YMV0_9ACTN</name>
<evidence type="ECO:0000256" key="1">
    <source>
        <dbReference type="ARBA" id="ARBA00004651"/>
    </source>
</evidence>
<reference evidence="11 12" key="1">
    <citation type="submission" date="2020-08" db="EMBL/GenBank/DDBJ databases">
        <title>Sequencing the genomes of 1000 actinobacteria strains.</title>
        <authorList>
            <person name="Klenk H.-P."/>
        </authorList>
    </citation>
    <scope>NUCLEOTIDE SEQUENCE [LARGE SCALE GENOMIC DNA]</scope>
    <source>
        <strain evidence="11 12">DSM 46659</strain>
    </source>
</reference>
<evidence type="ECO:0000256" key="5">
    <source>
        <dbReference type="ARBA" id="ARBA00022692"/>
    </source>
</evidence>
<keyword evidence="7 9" id="KW-0472">Membrane</keyword>
<feature type="transmembrane region" description="Helical" evidence="9">
    <location>
        <begin position="126"/>
        <end position="144"/>
    </location>
</feature>
<proteinExistence type="inferred from homology"/>
<keyword evidence="12" id="KW-1185">Reference proteome</keyword>
<evidence type="ECO:0000256" key="7">
    <source>
        <dbReference type="ARBA" id="ARBA00023136"/>
    </source>
</evidence>
<feature type="transmembrane region" description="Helical" evidence="9">
    <location>
        <begin position="37"/>
        <end position="58"/>
    </location>
</feature>
<dbReference type="InterPro" id="IPR004626">
    <property type="entry name" value="RarD"/>
</dbReference>
<evidence type="ECO:0000259" key="10">
    <source>
        <dbReference type="Pfam" id="PF00892"/>
    </source>
</evidence>
<feature type="transmembrane region" description="Helical" evidence="9">
    <location>
        <begin position="211"/>
        <end position="232"/>
    </location>
</feature>
<evidence type="ECO:0000256" key="8">
    <source>
        <dbReference type="SAM" id="MobiDB-lite"/>
    </source>
</evidence>
<feature type="domain" description="EamA" evidence="10">
    <location>
        <begin position="6"/>
        <end position="142"/>
    </location>
</feature>
<accession>A0A7W9YMV0</accession>
<comment type="similarity">
    <text evidence="2">Belongs to the EamA transporter family.</text>
</comment>
<evidence type="ECO:0000256" key="9">
    <source>
        <dbReference type="SAM" id="Phobius"/>
    </source>
</evidence>
<dbReference type="RefSeq" id="WP_184079514.1">
    <property type="nucleotide sequence ID" value="NZ_JACHDS010000001.1"/>
</dbReference>
<gene>
    <name evidence="11" type="ORF">HNR23_005134</name>
</gene>
<dbReference type="NCBIfam" id="TIGR00688">
    <property type="entry name" value="rarD"/>
    <property type="match status" value="1"/>
</dbReference>
<organism evidence="11 12">
    <name type="scientific">Nocardiopsis mwathae</name>
    <dbReference type="NCBI Taxonomy" id="1472723"/>
    <lineage>
        <taxon>Bacteria</taxon>
        <taxon>Bacillati</taxon>
        <taxon>Actinomycetota</taxon>
        <taxon>Actinomycetes</taxon>
        <taxon>Streptosporangiales</taxon>
        <taxon>Nocardiopsidaceae</taxon>
        <taxon>Nocardiopsis</taxon>
    </lineage>
</organism>
<keyword evidence="6 9" id="KW-1133">Transmembrane helix</keyword>
<dbReference type="GO" id="GO:0005886">
    <property type="term" value="C:plasma membrane"/>
    <property type="evidence" value="ECO:0007669"/>
    <property type="project" value="UniProtKB-SubCell"/>
</dbReference>
<comment type="caution">
    <text evidence="11">The sequence shown here is derived from an EMBL/GenBank/DDBJ whole genome shotgun (WGS) entry which is preliminary data.</text>
</comment>
<dbReference type="EMBL" id="JACHDS010000001">
    <property type="protein sequence ID" value="MBB6175074.1"/>
    <property type="molecule type" value="Genomic_DNA"/>
</dbReference>
<dbReference type="InterPro" id="IPR037185">
    <property type="entry name" value="EmrE-like"/>
</dbReference>
<evidence type="ECO:0000256" key="6">
    <source>
        <dbReference type="ARBA" id="ARBA00022989"/>
    </source>
</evidence>
<feature type="transmembrane region" description="Helical" evidence="9">
    <location>
        <begin position="98"/>
        <end position="119"/>
    </location>
</feature>
<evidence type="ECO:0000256" key="4">
    <source>
        <dbReference type="ARBA" id="ARBA00022475"/>
    </source>
</evidence>
<sequence length="339" mass="36087">MSESKRGVLFGASAYLIWSFSTLYWPLLDAAGSVEILAHRMVWALLAVAVILAARGRWNGLLAAFRDRRKLLILAGAAAAISVNWGVFIYAVNSGQTSQAALGYFINPLVSIVFGVLFFAERLRRAQWIAVALGALAVAVLTYAYGALPWMSITVALTFATYGALKKLVSLDGLDSLAVETLLIFLPALGYLLFLGHSGTGTFTGVSTQHTLLLIGSGVVTAVPLLCFGAAARRIPLSMIGLLQFMVPVMQFLFAWLVFAEELPLSRWVGFGIVWVALVVFVVDMLRHTGPRPPAAGREDRAVATGSETPLSPRPVAAVGDAGCADAPGQAASPPRLSR</sequence>
<evidence type="ECO:0000313" key="12">
    <source>
        <dbReference type="Proteomes" id="UP000546642"/>
    </source>
</evidence>
<dbReference type="SUPFAM" id="SSF103481">
    <property type="entry name" value="Multidrug resistance efflux transporter EmrE"/>
    <property type="match status" value="2"/>
</dbReference>
<feature type="transmembrane region" description="Helical" evidence="9">
    <location>
        <begin position="239"/>
        <end position="259"/>
    </location>
</feature>
<keyword evidence="5 9" id="KW-0812">Transmembrane</keyword>
<feature type="transmembrane region" description="Helical" evidence="9">
    <location>
        <begin position="150"/>
        <end position="165"/>
    </location>
</feature>
<keyword evidence="4" id="KW-1003">Cell membrane</keyword>
<dbReference type="PANTHER" id="PTHR22911:SF137">
    <property type="entry name" value="SOLUTE CARRIER FAMILY 35 MEMBER G2-RELATED"/>
    <property type="match status" value="1"/>
</dbReference>
<feature type="transmembrane region" description="Helical" evidence="9">
    <location>
        <begin position="7"/>
        <end position="25"/>
    </location>
</feature>
<evidence type="ECO:0000256" key="2">
    <source>
        <dbReference type="ARBA" id="ARBA00007362"/>
    </source>
</evidence>
<dbReference type="PANTHER" id="PTHR22911">
    <property type="entry name" value="ACYL-MALONYL CONDENSING ENZYME-RELATED"/>
    <property type="match status" value="1"/>
</dbReference>
<feature type="transmembrane region" description="Helical" evidence="9">
    <location>
        <begin position="265"/>
        <end position="283"/>
    </location>
</feature>